<dbReference type="EMBL" id="AP029264">
    <property type="protein sequence ID" value="BFF95968.1"/>
    <property type="molecule type" value="Genomic_DNA"/>
</dbReference>
<keyword evidence="2" id="KW-0472">Membrane</keyword>
<keyword evidence="4" id="KW-1185">Reference proteome</keyword>
<evidence type="ECO:0000256" key="1">
    <source>
        <dbReference type="SAM" id="MobiDB-lite"/>
    </source>
</evidence>
<accession>A0AAU9FJN4</accession>
<proteinExistence type="predicted"/>
<protein>
    <submittedName>
        <fullName evidence="3">Uncharacterized protein</fullName>
    </submittedName>
</protein>
<evidence type="ECO:0000313" key="4">
    <source>
        <dbReference type="Proteomes" id="UP001500889"/>
    </source>
</evidence>
<feature type="transmembrane region" description="Helical" evidence="2">
    <location>
        <begin position="6"/>
        <end position="24"/>
    </location>
</feature>
<evidence type="ECO:0000313" key="3">
    <source>
        <dbReference type="EMBL" id="BFF95968.1"/>
    </source>
</evidence>
<gene>
    <name evidence="3" type="ORF">DMAD_13262</name>
</gene>
<reference evidence="3 4" key="1">
    <citation type="submission" date="2024-02" db="EMBL/GenBank/DDBJ databases">
        <title>A chromosome-level genome assembly of Drosophila madeirensis, a fruit fly species endemic to Madeira island.</title>
        <authorList>
            <person name="Tomihara K."/>
            <person name="Llopart A."/>
            <person name="Yamamoto D."/>
        </authorList>
    </citation>
    <scope>NUCLEOTIDE SEQUENCE [LARGE SCALE GENOMIC DNA]</scope>
    <source>
        <strain evidence="3 4">RF1</strain>
    </source>
</reference>
<dbReference type="Proteomes" id="UP001500889">
    <property type="component" value="Chromosome U"/>
</dbReference>
<sequence length="155" mass="16759">MAWNAFAQWLVSCAMGVATITNVLRHCKVANDKETVPRTVSMINTAAIDCLDLANEEESAQRAGSKPLDHSDMLEPPALGSELVSAALQRLFSSKDNWTLDRSSVYIAAMHNNANRQEYTLGSEALNRILEGLQAPTGGPGATSEQLSFEPPENV</sequence>
<organism evidence="3 4">
    <name type="scientific">Drosophila madeirensis</name>
    <name type="common">Fruit fly</name>
    <dbReference type="NCBI Taxonomy" id="30013"/>
    <lineage>
        <taxon>Eukaryota</taxon>
        <taxon>Metazoa</taxon>
        <taxon>Ecdysozoa</taxon>
        <taxon>Arthropoda</taxon>
        <taxon>Hexapoda</taxon>
        <taxon>Insecta</taxon>
        <taxon>Pterygota</taxon>
        <taxon>Neoptera</taxon>
        <taxon>Endopterygota</taxon>
        <taxon>Diptera</taxon>
        <taxon>Brachycera</taxon>
        <taxon>Muscomorpha</taxon>
        <taxon>Ephydroidea</taxon>
        <taxon>Drosophilidae</taxon>
        <taxon>Drosophila</taxon>
        <taxon>Sophophora</taxon>
    </lineage>
</organism>
<dbReference type="AlphaFoldDB" id="A0AAU9FJN4"/>
<keyword evidence="2" id="KW-1133">Transmembrane helix</keyword>
<keyword evidence="2" id="KW-0812">Transmembrane</keyword>
<name>A0AAU9FJN4_DROMD</name>
<evidence type="ECO:0000256" key="2">
    <source>
        <dbReference type="SAM" id="Phobius"/>
    </source>
</evidence>
<feature type="region of interest" description="Disordered" evidence="1">
    <location>
        <begin position="133"/>
        <end position="155"/>
    </location>
</feature>